<accession>A0A1H0GDY1</accession>
<evidence type="ECO:0000313" key="1">
    <source>
        <dbReference type="EMBL" id="SDG13689.1"/>
    </source>
</evidence>
<dbReference type="Pfam" id="PF08757">
    <property type="entry name" value="CotH"/>
    <property type="match status" value="1"/>
</dbReference>
<sequence>MTAGAQQRAHVYMNQMGGKWNFPIVVDSLNEMTFDKAKRQMMTDVTGELRIPFDVNHIDSITFEDEPLTETKDPYKVFQLYITTKDGQDITSKETYTDAHLSLNAQESFTSYSANIQMRGRGNSSFLWYDKKPYRIKLNDKHKVLGLDKAKSWVLLANYRDVTDIMNTFVFEMGRDLGLPYTNHTRYVELFLNGDYKGIYQLTEQVQQNKNRVAVSDEHGILIALDVDDGPGENPYANDNFWSSVYRMPVCVKYPDDERWTVNTVDSVRNVFAELETAIKNKDYTQVQKLLDVPSFIKYLLIQEFVYNVELSAPRSIYMHKDGDGPWVMGPLWDFDAGYDFDWGQMTTGHTFFTDFTETVMGSNPLKRNGQYNYVPQFFTDLFACPEFVEAYKAQWAAVKDTIVTHAWNECMKYVEQMRASGAIDREFQRWPISGKRFDTELSKMKQWLQNRNTHFSYLVAGIPTPSEPVNKERFCGSITVNTAMNWYQGYSQDNKVRISKQQVCNLMGLSTNEMNEAELSIVPLYTDGTEGENHTNGVFGGWFNSDGDPGYYAQGHVYIEVFNDLWNWSCGLYKENCWHDAHAVTMQYQYPYNGTLLKVNIEANFTIAQ</sequence>
<dbReference type="Proteomes" id="UP000198779">
    <property type="component" value="Unassembled WGS sequence"/>
</dbReference>
<evidence type="ECO:0000313" key="3">
    <source>
        <dbReference type="Proteomes" id="UP000198779"/>
    </source>
</evidence>
<accession>A0A1G7RU26</accession>
<dbReference type="AlphaFoldDB" id="A0A1H0GDY1"/>
<dbReference type="STRING" id="645274.SAMN04487901_10181"/>
<gene>
    <name evidence="2" type="ORF">SAMN04487900_10884</name>
    <name evidence="1" type="ORF">SAMN04487901_10181</name>
</gene>
<protein>
    <submittedName>
        <fullName evidence="2">CotH protein</fullName>
    </submittedName>
</protein>
<proteinExistence type="predicted"/>
<reference evidence="1 4" key="1">
    <citation type="submission" date="2016-10" db="EMBL/GenBank/DDBJ databases">
        <authorList>
            <person name="de Groot N.N."/>
        </authorList>
    </citation>
    <scope>NUCLEOTIDE SEQUENCE [LARGE SCALE GENOMIC DNA]</scope>
    <source>
        <strain evidence="4">BP1-145</strain>
        <strain evidence="1">BP1-148</strain>
    </source>
</reference>
<dbReference type="Proteomes" id="UP000199134">
    <property type="component" value="Unassembled WGS sequence"/>
</dbReference>
<dbReference type="EMBL" id="FNIW01000008">
    <property type="protein sequence ID" value="SDO05083.1"/>
    <property type="molecule type" value="Genomic_DNA"/>
</dbReference>
<organism evidence="2 4">
    <name type="scientific">Prevotella communis</name>
    <dbReference type="NCBI Taxonomy" id="2913614"/>
    <lineage>
        <taxon>Bacteria</taxon>
        <taxon>Pseudomonadati</taxon>
        <taxon>Bacteroidota</taxon>
        <taxon>Bacteroidia</taxon>
        <taxon>Bacteroidales</taxon>
        <taxon>Prevotellaceae</taxon>
        <taxon>Prevotella</taxon>
    </lineage>
</organism>
<evidence type="ECO:0000313" key="2">
    <source>
        <dbReference type="EMBL" id="SDO05083.1"/>
    </source>
</evidence>
<name>A0A1H0GDY1_9BACT</name>
<dbReference type="InterPro" id="IPR014867">
    <property type="entry name" value="Spore_coat_CotH_CotH2/3/7"/>
</dbReference>
<keyword evidence="3" id="KW-1185">Reference proteome</keyword>
<evidence type="ECO:0000313" key="4">
    <source>
        <dbReference type="Proteomes" id="UP000199134"/>
    </source>
</evidence>
<reference evidence="2 3" key="2">
    <citation type="submission" date="2016-10" db="EMBL/GenBank/DDBJ databases">
        <authorList>
            <person name="Varghese N."/>
            <person name="Submissions S."/>
        </authorList>
    </citation>
    <scope>NUCLEOTIDE SEQUENCE</scope>
    <source>
        <strain evidence="2">BP1-145</strain>
        <strain evidence="3">BP1-148</strain>
    </source>
</reference>
<dbReference type="EMBL" id="FNCQ01000001">
    <property type="protein sequence ID" value="SDG13689.1"/>
    <property type="molecule type" value="Genomic_DNA"/>
</dbReference>